<feature type="compositionally biased region" description="Low complexity" evidence="3">
    <location>
        <begin position="1255"/>
        <end position="1273"/>
    </location>
</feature>
<protein>
    <recommendedName>
        <fullName evidence="5">Nephrocystin 3-like N-terminal domain-containing protein</fullName>
    </recommendedName>
</protein>
<dbReference type="PANTHER" id="PTHR10039">
    <property type="entry name" value="AMELOGENIN"/>
    <property type="match status" value="1"/>
</dbReference>
<reference evidence="6" key="2">
    <citation type="submission" date="2023-05" db="EMBL/GenBank/DDBJ databases">
        <authorList>
            <consortium name="Lawrence Berkeley National Laboratory"/>
            <person name="Steindorff A."/>
            <person name="Hensen N."/>
            <person name="Bonometti L."/>
            <person name="Westerberg I."/>
            <person name="Brannstrom I.O."/>
            <person name="Guillou S."/>
            <person name="Cros-Aarteil S."/>
            <person name="Calhoun S."/>
            <person name="Haridas S."/>
            <person name="Kuo A."/>
            <person name="Mondo S."/>
            <person name="Pangilinan J."/>
            <person name="Riley R."/>
            <person name="Labutti K."/>
            <person name="Andreopoulos B."/>
            <person name="Lipzen A."/>
            <person name="Chen C."/>
            <person name="Yanf M."/>
            <person name="Daum C."/>
            <person name="Ng V."/>
            <person name="Clum A."/>
            <person name="Ohm R."/>
            <person name="Martin F."/>
            <person name="Silar P."/>
            <person name="Natvig D."/>
            <person name="Lalanne C."/>
            <person name="Gautier V."/>
            <person name="Ament-Velasquez S.L."/>
            <person name="Kruys A."/>
            <person name="Hutchinson M.I."/>
            <person name="Powell A.J."/>
            <person name="Barry K."/>
            <person name="Miller A.N."/>
            <person name="Grigoriev I.V."/>
            <person name="Debuchy R."/>
            <person name="Gladieux P."/>
            <person name="Thoren M.H."/>
            <person name="Johannesson H."/>
        </authorList>
    </citation>
    <scope>NUCLEOTIDE SEQUENCE</scope>
    <source>
        <strain evidence="6">PSN293</strain>
    </source>
</reference>
<gene>
    <name evidence="6" type="ORF">QBC37DRAFT_401872</name>
</gene>
<keyword evidence="1" id="KW-0677">Repeat</keyword>
<dbReference type="SUPFAM" id="SSF48403">
    <property type="entry name" value="Ankyrin repeat"/>
    <property type="match status" value="1"/>
</dbReference>
<keyword evidence="7" id="KW-1185">Reference proteome</keyword>
<dbReference type="Gene3D" id="1.20.58.340">
    <property type="entry name" value="Magnesium transport protein CorA, transmembrane region"/>
    <property type="match status" value="1"/>
</dbReference>
<dbReference type="PROSITE" id="PS50297">
    <property type="entry name" value="ANK_REP_REGION"/>
    <property type="match status" value="3"/>
</dbReference>
<keyword evidence="4" id="KW-0812">Transmembrane</keyword>
<dbReference type="InterPro" id="IPR027417">
    <property type="entry name" value="P-loop_NTPase"/>
</dbReference>
<dbReference type="InterPro" id="IPR002110">
    <property type="entry name" value="Ankyrin_rpt"/>
</dbReference>
<name>A0AAN7B6F6_9PEZI</name>
<evidence type="ECO:0000313" key="6">
    <source>
        <dbReference type="EMBL" id="KAK4212034.1"/>
    </source>
</evidence>
<evidence type="ECO:0000256" key="4">
    <source>
        <dbReference type="SAM" id="Phobius"/>
    </source>
</evidence>
<dbReference type="Pfam" id="PF24883">
    <property type="entry name" value="NPHP3_N"/>
    <property type="match status" value="1"/>
</dbReference>
<feature type="transmembrane region" description="Helical" evidence="4">
    <location>
        <begin position="1206"/>
        <end position="1227"/>
    </location>
</feature>
<organism evidence="6 7">
    <name type="scientific">Rhypophila decipiens</name>
    <dbReference type="NCBI Taxonomy" id="261697"/>
    <lineage>
        <taxon>Eukaryota</taxon>
        <taxon>Fungi</taxon>
        <taxon>Dikarya</taxon>
        <taxon>Ascomycota</taxon>
        <taxon>Pezizomycotina</taxon>
        <taxon>Sordariomycetes</taxon>
        <taxon>Sordariomycetidae</taxon>
        <taxon>Sordariales</taxon>
        <taxon>Naviculisporaceae</taxon>
        <taxon>Rhypophila</taxon>
    </lineage>
</organism>
<evidence type="ECO:0000259" key="5">
    <source>
        <dbReference type="Pfam" id="PF24883"/>
    </source>
</evidence>
<comment type="caution">
    <text evidence="6">The sequence shown here is derived from an EMBL/GenBank/DDBJ whole genome shotgun (WGS) entry which is preliminary data.</text>
</comment>
<dbReference type="InterPro" id="IPR036770">
    <property type="entry name" value="Ankyrin_rpt-contain_sf"/>
</dbReference>
<feature type="transmembrane region" description="Helical" evidence="4">
    <location>
        <begin position="1133"/>
        <end position="1152"/>
    </location>
</feature>
<dbReference type="InterPro" id="IPR056884">
    <property type="entry name" value="NPHP3-like_N"/>
</dbReference>
<feature type="region of interest" description="Disordered" evidence="3">
    <location>
        <begin position="1255"/>
        <end position="1279"/>
    </location>
</feature>
<dbReference type="SMART" id="SM00248">
    <property type="entry name" value="ANK"/>
    <property type="match status" value="3"/>
</dbReference>
<feature type="transmembrane region" description="Helical" evidence="4">
    <location>
        <begin position="1090"/>
        <end position="1112"/>
    </location>
</feature>
<dbReference type="PANTHER" id="PTHR10039:SF17">
    <property type="entry name" value="FUNGAL STAND N-TERMINAL GOODBYE DOMAIN-CONTAINING PROTEIN-RELATED"/>
    <property type="match status" value="1"/>
</dbReference>
<dbReference type="EMBL" id="MU858135">
    <property type="protein sequence ID" value="KAK4212034.1"/>
    <property type="molecule type" value="Genomic_DNA"/>
</dbReference>
<dbReference type="PROSITE" id="PS50088">
    <property type="entry name" value="ANK_REPEAT"/>
    <property type="match status" value="3"/>
</dbReference>
<keyword evidence="4" id="KW-0472">Membrane</keyword>
<dbReference type="Proteomes" id="UP001301769">
    <property type="component" value="Unassembled WGS sequence"/>
</dbReference>
<feature type="repeat" description="ANK" evidence="2">
    <location>
        <begin position="578"/>
        <end position="600"/>
    </location>
</feature>
<evidence type="ECO:0000256" key="2">
    <source>
        <dbReference type="PROSITE-ProRule" id="PRU00023"/>
    </source>
</evidence>
<evidence type="ECO:0000256" key="3">
    <source>
        <dbReference type="SAM" id="MobiDB-lite"/>
    </source>
</evidence>
<proteinExistence type="predicted"/>
<dbReference type="SUPFAM" id="SSF52540">
    <property type="entry name" value="P-loop containing nucleoside triphosphate hydrolases"/>
    <property type="match status" value="1"/>
</dbReference>
<sequence>MTHPSIKDEARRRNREWLRSCFTRDFDPEKQLENVHRAEPDTVWVQHNAVYEAWKSDPDSRVLWVTGPPACGKSVIARHLFEKDLPSVAESKVYYHSFSPVEHNAEDPFSVAARSILSQILAGDPDTHRILPDFSHFLEEITSGDPLALNSASARDGAGPGRLSLFCILDGPDSVVTVDKPEMADCLGEFLDALLSGNHSYDFKVLITCRPIFPRLEASVSKSLVLRLENHMSEFERCLETYLRAQLSMSEKVLVQTHKACDGSFLAASTLVSRVKIQEFDLDAEDFERNRCLHDLLTATLNEPYKAALRRTGHSVPLATKMLEFLSAAARRLTRDELVGIACSNEDEATAAQSLIDGRCDGFLSVDSHAHIGLVGVFGIPRFISPKYRVAFRNMPIHREMAQKCLDLLLSSARSKSNTVATGFDSSFLDYAARYWYNHANKVPMPPPLIPSKVVAPGSTNSPFWNRVLKLCKPASPELKVWFPLSWRATYPANTLPDDFIVDLGLNDLMVASYFGLASAITVMRSYGTLAPNEREMSEARDRNGQTAMHIAARKGHAGVVRALARIESAAINIGDSQGQTPLHLATKNRHYAVVQFLVRGADLKTNINATDSRGQTPLHYAAQWGGEKITGALLDANVTVDIEDCDNQTPRMCASGILSDLETRADTGTTSGPQLEERAAVLGLLEKAEKAGTALHDALKTHRSAADRAFDIEAVTFDQDFSSRNSVRFSVEDFLTGTGRQWLRDNQGQIKWLHLPANNMLWIEVLMKQFEPDIFPGGTRDDILRRDAWLDCQHRGSRGYSHATFMKPQCGQLPVSDPALASSEDPHAHILFPPPAIMRAKDESSPSEMTTSHKLLLQHYLDGPSPLHNRRTLDQYRYYNLQDTIERDEDQLFGRVFGTKMAMSPLLMVDQLWLWRLPDVNLGPTLGSQTSFKGEPTSCETSSYNYDTAHYLRDSTPKKEAMSVVNPVEEMGLLREIKETIDELQILGDIFKDELKILTLAVDKGVLVAVGKRPENTPTAWKELISLVTSRWEEVQEMTRDATRASQSLNDLIDLKQKFSNILEARWSRTMAEEASRQAEETAKQGTTLMVFTSVTIVFLPLSFMAAFFALDVAQFPRNEADQLDLGTVSQYIFLISAVVVAPLLFIAFNVTRLGALRQATKAKIHDSLEQAFEPASISEDADSIDTKDSENRADTKLSVTKRHVLVWALLVVPMNEVRFACFLLLKATDKLHIRKILYKTYHGTVADSSLNSFSSPSPASSSASSLGSTSSKPRPSVRPGIQQSLFLTKSALRVCLLPLWLLILCFDILAGGMIYLVSWLVMYPNPQAERVKILFASTMFSLHQEKIDAGWMDWTSDSSIGSGI</sequence>
<feature type="domain" description="Nephrocystin 3-like N-terminal" evidence="5">
    <location>
        <begin position="44"/>
        <end position="210"/>
    </location>
</feature>
<dbReference type="Gene3D" id="1.25.40.20">
    <property type="entry name" value="Ankyrin repeat-containing domain"/>
    <property type="match status" value="1"/>
</dbReference>
<evidence type="ECO:0000313" key="7">
    <source>
        <dbReference type="Proteomes" id="UP001301769"/>
    </source>
</evidence>
<feature type="transmembrane region" description="Helical" evidence="4">
    <location>
        <begin position="1301"/>
        <end position="1324"/>
    </location>
</feature>
<reference evidence="6" key="1">
    <citation type="journal article" date="2023" name="Mol. Phylogenet. Evol.">
        <title>Genome-scale phylogeny and comparative genomics of the fungal order Sordariales.</title>
        <authorList>
            <person name="Hensen N."/>
            <person name="Bonometti L."/>
            <person name="Westerberg I."/>
            <person name="Brannstrom I.O."/>
            <person name="Guillou S."/>
            <person name="Cros-Aarteil S."/>
            <person name="Calhoun S."/>
            <person name="Haridas S."/>
            <person name="Kuo A."/>
            <person name="Mondo S."/>
            <person name="Pangilinan J."/>
            <person name="Riley R."/>
            <person name="LaButti K."/>
            <person name="Andreopoulos B."/>
            <person name="Lipzen A."/>
            <person name="Chen C."/>
            <person name="Yan M."/>
            <person name="Daum C."/>
            <person name="Ng V."/>
            <person name="Clum A."/>
            <person name="Steindorff A."/>
            <person name="Ohm R.A."/>
            <person name="Martin F."/>
            <person name="Silar P."/>
            <person name="Natvig D.O."/>
            <person name="Lalanne C."/>
            <person name="Gautier V."/>
            <person name="Ament-Velasquez S.L."/>
            <person name="Kruys A."/>
            <person name="Hutchinson M.I."/>
            <person name="Powell A.J."/>
            <person name="Barry K."/>
            <person name="Miller A.N."/>
            <person name="Grigoriev I.V."/>
            <person name="Debuchy R."/>
            <person name="Gladieux P."/>
            <person name="Hiltunen Thoren M."/>
            <person name="Johannesson H."/>
        </authorList>
    </citation>
    <scope>NUCLEOTIDE SEQUENCE</scope>
    <source>
        <strain evidence="6">PSN293</strain>
    </source>
</reference>
<accession>A0AAN7B6F6</accession>
<evidence type="ECO:0000256" key="1">
    <source>
        <dbReference type="ARBA" id="ARBA00022737"/>
    </source>
</evidence>
<keyword evidence="2" id="KW-0040">ANK repeat</keyword>
<dbReference type="Pfam" id="PF12796">
    <property type="entry name" value="Ank_2"/>
    <property type="match status" value="1"/>
</dbReference>
<feature type="repeat" description="ANK" evidence="2">
    <location>
        <begin position="544"/>
        <end position="564"/>
    </location>
</feature>
<keyword evidence="4" id="KW-1133">Transmembrane helix</keyword>
<dbReference type="Pfam" id="PF00023">
    <property type="entry name" value="Ank"/>
    <property type="match status" value="1"/>
</dbReference>
<feature type="repeat" description="ANK" evidence="2">
    <location>
        <begin position="614"/>
        <end position="646"/>
    </location>
</feature>